<dbReference type="STRING" id="90262.A0A1X2I4V2"/>
<dbReference type="Gene3D" id="3.30.70.330">
    <property type="match status" value="1"/>
</dbReference>
<keyword evidence="1" id="KW-0694">RNA-binding</keyword>
<dbReference type="PROSITE" id="PS50102">
    <property type="entry name" value="RRM"/>
    <property type="match status" value="1"/>
</dbReference>
<comment type="caution">
    <text evidence="3">The sequence shown here is derived from an EMBL/GenBank/DDBJ whole genome shotgun (WGS) entry which is preliminary data.</text>
</comment>
<keyword evidence="4" id="KW-1185">Reference proteome</keyword>
<dbReference type="InterPro" id="IPR035979">
    <property type="entry name" value="RBD_domain_sf"/>
</dbReference>
<name>A0A1X2I4V2_9FUNG</name>
<dbReference type="Proteomes" id="UP000193560">
    <property type="component" value="Unassembled WGS sequence"/>
</dbReference>
<dbReference type="OrthoDB" id="6159137at2759"/>
<dbReference type="SMART" id="SM00360">
    <property type="entry name" value="RRM"/>
    <property type="match status" value="1"/>
</dbReference>
<gene>
    <name evidence="3" type="ORF">BCR42DRAFT_334811</name>
</gene>
<organism evidence="3 4">
    <name type="scientific">Absidia repens</name>
    <dbReference type="NCBI Taxonomy" id="90262"/>
    <lineage>
        <taxon>Eukaryota</taxon>
        <taxon>Fungi</taxon>
        <taxon>Fungi incertae sedis</taxon>
        <taxon>Mucoromycota</taxon>
        <taxon>Mucoromycotina</taxon>
        <taxon>Mucoromycetes</taxon>
        <taxon>Mucorales</taxon>
        <taxon>Cunninghamellaceae</taxon>
        <taxon>Absidia</taxon>
    </lineage>
</organism>
<dbReference type="InterPro" id="IPR000504">
    <property type="entry name" value="RRM_dom"/>
</dbReference>
<dbReference type="SUPFAM" id="SSF54928">
    <property type="entry name" value="RNA-binding domain, RBD"/>
    <property type="match status" value="1"/>
</dbReference>
<dbReference type="Pfam" id="PF00076">
    <property type="entry name" value="RRM_1"/>
    <property type="match status" value="1"/>
</dbReference>
<feature type="domain" description="RRM" evidence="2">
    <location>
        <begin position="21"/>
        <end position="98"/>
    </location>
</feature>
<accession>A0A1X2I4V2</accession>
<reference evidence="3 4" key="1">
    <citation type="submission" date="2016-07" db="EMBL/GenBank/DDBJ databases">
        <title>Pervasive Adenine N6-methylation of Active Genes in Fungi.</title>
        <authorList>
            <consortium name="DOE Joint Genome Institute"/>
            <person name="Mondo S.J."/>
            <person name="Dannebaum R.O."/>
            <person name="Kuo R.C."/>
            <person name="Labutti K."/>
            <person name="Haridas S."/>
            <person name="Kuo A."/>
            <person name="Salamov A."/>
            <person name="Ahrendt S.R."/>
            <person name="Lipzen A."/>
            <person name="Sullivan W."/>
            <person name="Andreopoulos W.B."/>
            <person name="Clum A."/>
            <person name="Lindquist E."/>
            <person name="Daum C."/>
            <person name="Ramamoorthy G.K."/>
            <person name="Gryganskyi A."/>
            <person name="Culley D."/>
            <person name="Magnuson J.K."/>
            <person name="James T.Y."/>
            <person name="O'Malley M.A."/>
            <person name="Stajich J.E."/>
            <person name="Spatafora J.W."/>
            <person name="Visel A."/>
            <person name="Grigoriev I.V."/>
        </authorList>
    </citation>
    <scope>NUCLEOTIDE SEQUENCE [LARGE SCALE GENOMIC DNA]</scope>
    <source>
        <strain evidence="3 4">NRRL 1336</strain>
    </source>
</reference>
<dbReference type="GO" id="GO:0003723">
    <property type="term" value="F:RNA binding"/>
    <property type="evidence" value="ECO:0007669"/>
    <property type="project" value="UniProtKB-UniRule"/>
</dbReference>
<proteinExistence type="predicted"/>
<evidence type="ECO:0000256" key="1">
    <source>
        <dbReference type="PROSITE-ProRule" id="PRU00176"/>
    </source>
</evidence>
<evidence type="ECO:0000313" key="4">
    <source>
        <dbReference type="Proteomes" id="UP000193560"/>
    </source>
</evidence>
<sequence length="117" mass="12811">MVNSNDTIPPSVPPYNQSSPNVVILSNLDPNATVNDVKAACGAFGPVTRCELVKDPRGRSCGEAEVEYLDRQSALDCIAKFDNEYIDERIIRATLRQSPVPVMRSVIAPTRSGYRTT</sequence>
<dbReference type="AlphaFoldDB" id="A0A1X2I4V2"/>
<dbReference type="InterPro" id="IPR012677">
    <property type="entry name" value="Nucleotide-bd_a/b_plait_sf"/>
</dbReference>
<evidence type="ECO:0000313" key="3">
    <source>
        <dbReference type="EMBL" id="ORZ09237.1"/>
    </source>
</evidence>
<dbReference type="EMBL" id="MCGE01000028">
    <property type="protein sequence ID" value="ORZ09237.1"/>
    <property type="molecule type" value="Genomic_DNA"/>
</dbReference>
<evidence type="ECO:0000259" key="2">
    <source>
        <dbReference type="PROSITE" id="PS50102"/>
    </source>
</evidence>
<dbReference type="CDD" id="cd00590">
    <property type="entry name" value="RRM_SF"/>
    <property type="match status" value="1"/>
</dbReference>
<protein>
    <recommendedName>
        <fullName evidence="2">RRM domain-containing protein</fullName>
    </recommendedName>
</protein>